<comment type="similarity">
    <text evidence="1">Belongs to the peptidase C48 family.</text>
</comment>
<proteinExistence type="inferred from homology"/>
<feature type="region of interest" description="Disordered" evidence="5">
    <location>
        <begin position="89"/>
        <end position="122"/>
    </location>
</feature>
<dbReference type="InterPro" id="IPR003653">
    <property type="entry name" value="Peptidase_C48_C"/>
</dbReference>
<keyword evidence="3" id="KW-0378">Hydrolase</keyword>
<evidence type="ECO:0000256" key="4">
    <source>
        <dbReference type="ARBA" id="ARBA00022807"/>
    </source>
</evidence>
<evidence type="ECO:0000256" key="5">
    <source>
        <dbReference type="SAM" id="MobiDB-lite"/>
    </source>
</evidence>
<evidence type="ECO:0000259" key="6">
    <source>
        <dbReference type="PROSITE" id="PS50600"/>
    </source>
</evidence>
<feature type="non-terminal residue" evidence="7">
    <location>
        <position position="1"/>
    </location>
</feature>
<dbReference type="GO" id="GO:0005634">
    <property type="term" value="C:nucleus"/>
    <property type="evidence" value="ECO:0007669"/>
    <property type="project" value="TreeGrafter"/>
</dbReference>
<dbReference type="Gene3D" id="3.40.395.10">
    <property type="entry name" value="Adenoviral Proteinase, Chain A"/>
    <property type="match status" value="1"/>
</dbReference>
<dbReference type="PROSITE" id="PS50600">
    <property type="entry name" value="ULP_PROTEASE"/>
    <property type="match status" value="1"/>
</dbReference>
<feature type="domain" description="Ubiquitin-like protease family profile" evidence="6">
    <location>
        <begin position="1"/>
        <end position="77"/>
    </location>
</feature>
<evidence type="ECO:0000256" key="3">
    <source>
        <dbReference type="ARBA" id="ARBA00022801"/>
    </source>
</evidence>
<organism evidence="7 8">
    <name type="scientific">Opisthorchis viverrini</name>
    <name type="common">Southeast Asian liver fluke</name>
    <dbReference type="NCBI Taxonomy" id="6198"/>
    <lineage>
        <taxon>Eukaryota</taxon>
        <taxon>Metazoa</taxon>
        <taxon>Spiralia</taxon>
        <taxon>Lophotrochozoa</taxon>
        <taxon>Platyhelminthes</taxon>
        <taxon>Trematoda</taxon>
        <taxon>Digenea</taxon>
        <taxon>Opisthorchiida</taxon>
        <taxon>Opisthorchiata</taxon>
        <taxon>Opisthorchiidae</taxon>
        <taxon>Opisthorchis</taxon>
    </lineage>
</organism>
<dbReference type="SUPFAM" id="SSF54001">
    <property type="entry name" value="Cysteine proteinases"/>
    <property type="match status" value="1"/>
</dbReference>
<dbReference type="InterPro" id="IPR038765">
    <property type="entry name" value="Papain-like_cys_pep_sf"/>
</dbReference>
<dbReference type="Proteomes" id="UP000243686">
    <property type="component" value="Unassembled WGS sequence"/>
</dbReference>
<sequence>CVDFRRKTLTYYDSMGSKNDNCLRTLMSYLQSEWQDKKGQPLPDPESWTLINSEDSVPQQMNGSDCGVFTCTYGEFLSRDAKLTFSQEKVTAPTPTMSSEQAHAGHPGEKELNNVDNMSPAV</sequence>
<keyword evidence="2" id="KW-0645">Protease</keyword>
<evidence type="ECO:0000313" key="8">
    <source>
        <dbReference type="Proteomes" id="UP000243686"/>
    </source>
</evidence>
<reference evidence="7 8" key="1">
    <citation type="submission" date="2015-03" db="EMBL/GenBank/DDBJ databases">
        <title>Draft genome of the nematode, Opisthorchis viverrini.</title>
        <authorList>
            <person name="Mitreva M."/>
        </authorList>
    </citation>
    <scope>NUCLEOTIDE SEQUENCE [LARGE SCALE GENOMIC DNA]</scope>
    <source>
        <strain evidence="7">Khon Kaen</strain>
    </source>
</reference>
<dbReference type="PANTHER" id="PTHR12606">
    <property type="entry name" value="SENTRIN/SUMO-SPECIFIC PROTEASE"/>
    <property type="match status" value="1"/>
</dbReference>
<keyword evidence="8" id="KW-1185">Reference proteome</keyword>
<evidence type="ECO:0000256" key="2">
    <source>
        <dbReference type="ARBA" id="ARBA00022670"/>
    </source>
</evidence>
<dbReference type="EMBL" id="KV897738">
    <property type="protein sequence ID" value="OON16360.1"/>
    <property type="molecule type" value="Genomic_DNA"/>
</dbReference>
<dbReference type="AlphaFoldDB" id="A0A1S8WPB4"/>
<dbReference type="GO" id="GO:0016929">
    <property type="term" value="F:deSUMOylase activity"/>
    <property type="evidence" value="ECO:0007669"/>
    <property type="project" value="TreeGrafter"/>
</dbReference>
<evidence type="ECO:0000313" key="7">
    <source>
        <dbReference type="EMBL" id="OON16360.1"/>
    </source>
</evidence>
<dbReference type="Pfam" id="PF02902">
    <property type="entry name" value="Peptidase_C48"/>
    <property type="match status" value="1"/>
</dbReference>
<protein>
    <recommendedName>
        <fullName evidence="6">Ubiquitin-like protease family profile domain-containing protein</fullName>
    </recommendedName>
</protein>
<evidence type="ECO:0000256" key="1">
    <source>
        <dbReference type="ARBA" id="ARBA00005234"/>
    </source>
</evidence>
<dbReference type="GO" id="GO:0006508">
    <property type="term" value="P:proteolysis"/>
    <property type="evidence" value="ECO:0007669"/>
    <property type="project" value="UniProtKB-KW"/>
</dbReference>
<keyword evidence="4" id="KW-0788">Thiol protease</keyword>
<dbReference type="GO" id="GO:0016926">
    <property type="term" value="P:protein desumoylation"/>
    <property type="evidence" value="ECO:0007669"/>
    <property type="project" value="TreeGrafter"/>
</dbReference>
<name>A0A1S8WPB4_OPIVI</name>
<dbReference type="PANTHER" id="PTHR12606:SF141">
    <property type="entry name" value="GH15225P-RELATED"/>
    <property type="match status" value="1"/>
</dbReference>
<accession>A0A1S8WPB4</accession>
<gene>
    <name evidence="7" type="ORF">X801_07828</name>
</gene>
<feature type="compositionally biased region" description="Polar residues" evidence="5">
    <location>
        <begin position="89"/>
        <end position="101"/>
    </location>
</feature>